<reference evidence="3 4" key="1">
    <citation type="submission" date="2020-09" db="EMBL/GenBank/DDBJ databases">
        <title>De no assembly of potato wild relative species, Solanum commersonii.</title>
        <authorList>
            <person name="Cho K."/>
        </authorList>
    </citation>
    <scope>NUCLEOTIDE SEQUENCE [LARGE SCALE GENOMIC DNA]</scope>
    <source>
        <strain evidence="3">LZ3.2</strain>
        <tissue evidence="3">Leaf</tissue>
    </source>
</reference>
<feature type="domain" description="F-box" evidence="1">
    <location>
        <begin position="6"/>
        <end position="38"/>
    </location>
</feature>
<comment type="caution">
    <text evidence="3">The sequence shown here is derived from an EMBL/GenBank/DDBJ whole genome shotgun (WGS) entry which is preliminary data.</text>
</comment>
<dbReference type="Pfam" id="PF03478">
    <property type="entry name" value="Beta-prop_KIB1-4"/>
    <property type="match status" value="1"/>
</dbReference>
<dbReference type="AlphaFoldDB" id="A0A9J5XA12"/>
<dbReference type="PANTHER" id="PTHR33127:SF92">
    <property type="entry name" value="F-BOX DOMAIN-CONTAINING PROTEIN"/>
    <property type="match status" value="1"/>
</dbReference>
<feature type="domain" description="KIB1-4 beta-propeller" evidence="2">
    <location>
        <begin position="76"/>
        <end position="329"/>
    </location>
</feature>
<sequence>MEDALWSCIPSDIVGLISSRLVAAEYFIFRAVCKRWRYAPMIPPPRPCQPEKSPYLITLRGNTGIVEFFHPVYNVVTTTSIPILKLRGSRIRSSKANWLLMSQANRGMFFFNPISNDIIELPDLQQQNENSFSSWTFSCPPDSLSSACFVVGFQYIGNPPIVYIIKVGDNTWTYYNFYDDYDDDYNLFFSSTGCNNPIFFNNNTIYVLGDKGNLGILTINENSIPSWEFYGSSFRSRKQKSIRQIYTVEDVDNEGMLVVFLSHHEGDVVEVWKYKMNGKVLERERITSLDDNKTLFVSSGGSCLKTCVAPGLGNKIYFPMFHNNNKGVFYCLVNCKYYSFDYFGLKPYSSPNIFHLVRPRSCIWIESEND</sequence>
<dbReference type="PANTHER" id="PTHR33127">
    <property type="entry name" value="TRANSMEMBRANE PROTEIN"/>
    <property type="match status" value="1"/>
</dbReference>
<name>A0A9J5XA12_SOLCO</name>
<gene>
    <name evidence="3" type="ORF">H5410_044544</name>
</gene>
<dbReference type="InterPro" id="IPR001810">
    <property type="entry name" value="F-box_dom"/>
</dbReference>
<dbReference type="InterPro" id="IPR005174">
    <property type="entry name" value="KIB1-4_b-propeller"/>
</dbReference>
<dbReference type="EMBL" id="JACXVP010000009">
    <property type="protein sequence ID" value="KAG5584110.1"/>
    <property type="molecule type" value="Genomic_DNA"/>
</dbReference>
<evidence type="ECO:0000259" key="1">
    <source>
        <dbReference type="Pfam" id="PF00646"/>
    </source>
</evidence>
<evidence type="ECO:0000313" key="3">
    <source>
        <dbReference type="EMBL" id="KAG5584110.1"/>
    </source>
</evidence>
<evidence type="ECO:0000313" key="4">
    <source>
        <dbReference type="Proteomes" id="UP000824120"/>
    </source>
</evidence>
<evidence type="ECO:0008006" key="5">
    <source>
        <dbReference type="Google" id="ProtNLM"/>
    </source>
</evidence>
<keyword evidence="4" id="KW-1185">Reference proteome</keyword>
<proteinExistence type="predicted"/>
<accession>A0A9J5XA12</accession>
<organism evidence="3 4">
    <name type="scientific">Solanum commersonii</name>
    <name type="common">Commerson's wild potato</name>
    <name type="synonym">Commerson's nightshade</name>
    <dbReference type="NCBI Taxonomy" id="4109"/>
    <lineage>
        <taxon>Eukaryota</taxon>
        <taxon>Viridiplantae</taxon>
        <taxon>Streptophyta</taxon>
        <taxon>Embryophyta</taxon>
        <taxon>Tracheophyta</taxon>
        <taxon>Spermatophyta</taxon>
        <taxon>Magnoliopsida</taxon>
        <taxon>eudicotyledons</taxon>
        <taxon>Gunneridae</taxon>
        <taxon>Pentapetalae</taxon>
        <taxon>asterids</taxon>
        <taxon>lamiids</taxon>
        <taxon>Solanales</taxon>
        <taxon>Solanaceae</taxon>
        <taxon>Solanoideae</taxon>
        <taxon>Solaneae</taxon>
        <taxon>Solanum</taxon>
    </lineage>
</organism>
<dbReference type="Proteomes" id="UP000824120">
    <property type="component" value="Chromosome 9"/>
</dbReference>
<protein>
    <recommendedName>
        <fullName evidence="5">F-box protein family</fullName>
    </recommendedName>
</protein>
<evidence type="ECO:0000259" key="2">
    <source>
        <dbReference type="Pfam" id="PF03478"/>
    </source>
</evidence>
<dbReference type="Pfam" id="PF00646">
    <property type="entry name" value="F-box"/>
    <property type="match status" value="1"/>
</dbReference>
<dbReference type="OrthoDB" id="1263126at2759"/>